<feature type="region of interest" description="Disordered" evidence="1">
    <location>
        <begin position="437"/>
        <end position="688"/>
    </location>
</feature>
<dbReference type="InterPro" id="IPR018979">
    <property type="entry name" value="FERM_N"/>
</dbReference>
<feature type="compositionally biased region" description="Low complexity" evidence="1">
    <location>
        <begin position="766"/>
        <end position="785"/>
    </location>
</feature>
<feature type="compositionally biased region" description="Basic and acidic residues" evidence="1">
    <location>
        <begin position="471"/>
        <end position="480"/>
    </location>
</feature>
<dbReference type="InterPro" id="IPR019748">
    <property type="entry name" value="FERM_central"/>
</dbReference>
<comment type="caution">
    <text evidence="3">The sequence shown here is derived from an EMBL/GenBank/DDBJ whole genome shotgun (WGS) entry which is preliminary data.</text>
</comment>
<dbReference type="CDD" id="cd13186">
    <property type="entry name" value="FERM_C_NBL4_NBL5"/>
    <property type="match status" value="1"/>
</dbReference>
<dbReference type="Pfam" id="PF00373">
    <property type="entry name" value="FERM_M"/>
    <property type="match status" value="1"/>
</dbReference>
<accession>A0A267DM73</accession>
<dbReference type="Pfam" id="PF09380">
    <property type="entry name" value="FERM_C"/>
    <property type="match status" value="1"/>
</dbReference>
<evidence type="ECO:0000313" key="3">
    <source>
        <dbReference type="EMBL" id="PAA50408.1"/>
    </source>
</evidence>
<dbReference type="Pfam" id="PF09379">
    <property type="entry name" value="FERM_N"/>
    <property type="match status" value="1"/>
</dbReference>
<dbReference type="SUPFAM" id="SSF47031">
    <property type="entry name" value="Second domain of FERM"/>
    <property type="match status" value="1"/>
</dbReference>
<gene>
    <name evidence="3" type="ORF">BOX15_Mlig017178g2</name>
</gene>
<dbReference type="InterPro" id="IPR014352">
    <property type="entry name" value="FERM/acyl-CoA-bd_prot_sf"/>
</dbReference>
<dbReference type="STRING" id="282301.A0A267DM73"/>
<feature type="compositionally biased region" description="Acidic residues" evidence="1">
    <location>
        <begin position="594"/>
        <end position="604"/>
    </location>
</feature>
<dbReference type="EMBL" id="NIVC01003642">
    <property type="protein sequence ID" value="PAA50408.1"/>
    <property type="molecule type" value="Genomic_DNA"/>
</dbReference>
<dbReference type="InterPro" id="IPR019749">
    <property type="entry name" value="Band_41_domain"/>
</dbReference>
<dbReference type="Gene3D" id="2.30.29.30">
    <property type="entry name" value="Pleckstrin-homology domain (PH domain)/Phosphotyrosine-binding domain (PTB)"/>
    <property type="match status" value="1"/>
</dbReference>
<feature type="compositionally biased region" description="Low complexity" evidence="1">
    <location>
        <begin position="529"/>
        <end position="553"/>
    </location>
</feature>
<name>A0A267DM73_9PLAT</name>
<dbReference type="AlphaFoldDB" id="A0A267DM73"/>
<feature type="compositionally biased region" description="Low complexity" evidence="1">
    <location>
        <begin position="677"/>
        <end position="688"/>
    </location>
</feature>
<dbReference type="InterPro" id="IPR035963">
    <property type="entry name" value="FERM_2"/>
</dbReference>
<proteinExistence type="predicted"/>
<feature type="compositionally biased region" description="Low complexity" evidence="1">
    <location>
        <begin position="487"/>
        <end position="508"/>
    </location>
</feature>
<feature type="compositionally biased region" description="Basic residues" evidence="1">
    <location>
        <begin position="749"/>
        <end position="758"/>
    </location>
</feature>
<protein>
    <recommendedName>
        <fullName evidence="2">FERM domain-containing protein</fullName>
    </recommendedName>
</protein>
<feature type="compositionally biased region" description="Low complexity" evidence="1">
    <location>
        <begin position="574"/>
        <end position="593"/>
    </location>
</feature>
<feature type="region of interest" description="Disordered" evidence="1">
    <location>
        <begin position="704"/>
        <end position="794"/>
    </location>
</feature>
<dbReference type="PANTHER" id="PTHR23280">
    <property type="entry name" value="4.1 G PROTEIN"/>
    <property type="match status" value="1"/>
</dbReference>
<feature type="compositionally biased region" description="Gly residues" evidence="1">
    <location>
        <begin position="704"/>
        <end position="715"/>
    </location>
</feature>
<dbReference type="PROSITE" id="PS50057">
    <property type="entry name" value="FERM_3"/>
    <property type="match status" value="1"/>
</dbReference>
<dbReference type="GO" id="GO:0031032">
    <property type="term" value="P:actomyosin structure organization"/>
    <property type="evidence" value="ECO:0007669"/>
    <property type="project" value="TreeGrafter"/>
</dbReference>
<dbReference type="Proteomes" id="UP000215902">
    <property type="component" value="Unassembled WGS sequence"/>
</dbReference>
<dbReference type="SMART" id="SM01196">
    <property type="entry name" value="FERM_C"/>
    <property type="match status" value="1"/>
</dbReference>
<dbReference type="InterPro" id="IPR018980">
    <property type="entry name" value="FERM_PH-like_C"/>
</dbReference>
<dbReference type="SUPFAM" id="SSF50729">
    <property type="entry name" value="PH domain-like"/>
    <property type="match status" value="1"/>
</dbReference>
<dbReference type="Gene3D" id="3.10.20.90">
    <property type="entry name" value="Phosphatidylinositol 3-kinase Catalytic Subunit, Chain A, domain 1"/>
    <property type="match status" value="1"/>
</dbReference>
<dbReference type="Gene3D" id="1.20.80.10">
    <property type="match status" value="1"/>
</dbReference>
<dbReference type="GO" id="GO:0005856">
    <property type="term" value="C:cytoskeleton"/>
    <property type="evidence" value="ECO:0007669"/>
    <property type="project" value="TreeGrafter"/>
</dbReference>
<sequence length="794" mass="87407">METLRRIFGLRKETSPSDIKKSGIECIVQCLDEGKATINLPKTCLASELYDRVYKELDFQCEHDYFALQFTDFHGIRHWLDPTKELRRQINKRMPGPPFTFRFLVKFYSSKPDNYLKEELTRYLFVLQLRSDIRDGRLVCRDEAKAAELAALVIQAEEDDYDPLRHTPGFVSQFKFLPDRQQTEAFELRVLDEYRKLANRNLSPALCERMYLSKVKNWENYGVDMHTVSGKDGRTYHLGLTPAGILVYDRQEKIGLFFWPRIIKIDFNRSKLKIVVTEDDNQGAQQDHVFVFNLADTQSCKHLWRCAVEHHSFFRLVETRAPPTKAKQLLRMRSRFYHSFRTESGLVRERQFGTSQRRSARFERRPSTRHSTRPSFARADAERRFARAQERQEAKLATLERVKAEEDGQAPMSAAVHQQLQQQFRQESERTCIKTTAMVSPQPRDPSSAEAASVEPAAAGASASRQAVRSNPDREQKAESESTVLVSSNNKSNRSSTSSSSSSASDSDSGSESESEEKKPLTSLEPKNSSSAPSSALRPASSQPQSASSIARPHPQSATAAFKFDAWSPTPVPAAAAEAAKLNADSQSSGGSDSDSDNDNEDVAAVDGNEASSTATSSRSSAAAEVSTPMSPSMSPLRPTQQPQPPPVAPRRASGIRPPAPVPGFVAKQPASPPPSVVATTPAAAAAARSRIPIAAQPAIVGAVGGAKSSGGGNGSVDRPSGIPTPVQFQLQPQQQPQQQPHSQTSSANRHKVNRRAGRPIVATNSSAISSSSSSYSSQPHYASSRPVRLSTLL</sequence>
<dbReference type="InterPro" id="IPR011993">
    <property type="entry name" value="PH-like_dom_sf"/>
</dbReference>
<feature type="compositionally biased region" description="Low complexity" evidence="1">
    <location>
        <begin position="724"/>
        <end position="744"/>
    </location>
</feature>
<dbReference type="CDD" id="cd14473">
    <property type="entry name" value="FERM_B-lobe"/>
    <property type="match status" value="1"/>
</dbReference>
<evidence type="ECO:0000259" key="2">
    <source>
        <dbReference type="PROSITE" id="PS50057"/>
    </source>
</evidence>
<dbReference type="FunFam" id="2.30.29.30:FF:000002">
    <property type="entry name" value="Band 4.1-like protein 5 isoform 1"/>
    <property type="match status" value="1"/>
</dbReference>
<reference evidence="3 4" key="1">
    <citation type="submission" date="2017-06" db="EMBL/GenBank/DDBJ databases">
        <title>A platform for efficient transgenesis in Macrostomum lignano, a flatworm model organism for stem cell research.</title>
        <authorList>
            <person name="Berezikov E."/>
        </authorList>
    </citation>
    <scope>NUCLEOTIDE SEQUENCE [LARGE SCALE GENOMIC DNA]</scope>
    <source>
        <strain evidence="3">DV1</strain>
        <tissue evidence="3">Whole organism</tissue>
    </source>
</reference>
<dbReference type="InterPro" id="IPR000299">
    <property type="entry name" value="FERM_domain"/>
</dbReference>
<dbReference type="PANTHER" id="PTHR23280:SF25">
    <property type="entry name" value="MOESIN_EZRIN_RADIXIN HOMOLOG 1"/>
    <property type="match status" value="1"/>
</dbReference>
<feature type="region of interest" description="Disordered" evidence="1">
    <location>
        <begin position="351"/>
        <end position="380"/>
    </location>
</feature>
<keyword evidence="4" id="KW-1185">Reference proteome</keyword>
<dbReference type="SUPFAM" id="SSF54236">
    <property type="entry name" value="Ubiquitin-like"/>
    <property type="match status" value="1"/>
</dbReference>
<feature type="compositionally biased region" description="Low complexity" evidence="1">
    <location>
        <begin position="605"/>
        <end position="628"/>
    </location>
</feature>
<dbReference type="InterPro" id="IPR029071">
    <property type="entry name" value="Ubiquitin-like_domsf"/>
</dbReference>
<evidence type="ECO:0000256" key="1">
    <source>
        <dbReference type="SAM" id="MobiDB-lite"/>
    </source>
</evidence>
<evidence type="ECO:0000313" key="4">
    <source>
        <dbReference type="Proteomes" id="UP000215902"/>
    </source>
</evidence>
<feature type="domain" description="FERM" evidence="2">
    <location>
        <begin position="24"/>
        <end position="318"/>
    </location>
</feature>
<feature type="compositionally biased region" description="Low complexity" evidence="1">
    <location>
        <begin position="446"/>
        <end position="470"/>
    </location>
</feature>
<dbReference type="SMART" id="SM00295">
    <property type="entry name" value="B41"/>
    <property type="match status" value="1"/>
</dbReference>
<organism evidence="3 4">
    <name type="scientific">Macrostomum lignano</name>
    <dbReference type="NCBI Taxonomy" id="282301"/>
    <lineage>
        <taxon>Eukaryota</taxon>
        <taxon>Metazoa</taxon>
        <taxon>Spiralia</taxon>
        <taxon>Lophotrochozoa</taxon>
        <taxon>Platyhelminthes</taxon>
        <taxon>Rhabditophora</taxon>
        <taxon>Macrostomorpha</taxon>
        <taxon>Macrostomida</taxon>
        <taxon>Macrostomidae</taxon>
        <taxon>Macrostomum</taxon>
    </lineage>
</organism>
<dbReference type="OrthoDB" id="6235974at2759"/>